<dbReference type="PRINTS" id="PR01270">
    <property type="entry name" value="HDASUPER"/>
</dbReference>
<organism evidence="3 4">
    <name type="scientific">Roseicitreum antarcticum</name>
    <dbReference type="NCBI Taxonomy" id="564137"/>
    <lineage>
        <taxon>Bacteria</taxon>
        <taxon>Pseudomonadati</taxon>
        <taxon>Pseudomonadota</taxon>
        <taxon>Alphaproteobacteria</taxon>
        <taxon>Rhodobacterales</taxon>
        <taxon>Paracoccaceae</taxon>
        <taxon>Roseicitreum</taxon>
    </lineage>
</organism>
<dbReference type="SUPFAM" id="SSF52768">
    <property type="entry name" value="Arginase/deacetylase"/>
    <property type="match status" value="1"/>
</dbReference>
<dbReference type="AlphaFoldDB" id="A0A1H3AY96"/>
<keyword evidence="4" id="KW-1185">Reference proteome</keyword>
<dbReference type="Proteomes" id="UP000198539">
    <property type="component" value="Unassembled WGS sequence"/>
</dbReference>
<dbReference type="STRING" id="564137.SAMN04488238_107181"/>
<dbReference type="RefSeq" id="WP_092890427.1">
    <property type="nucleotide sequence ID" value="NZ_CP061498.1"/>
</dbReference>
<dbReference type="InterPro" id="IPR023696">
    <property type="entry name" value="Ureohydrolase_dom_sf"/>
</dbReference>
<dbReference type="InterPro" id="IPR000286">
    <property type="entry name" value="HDACs"/>
</dbReference>
<feature type="domain" description="Histone deacetylase" evidence="2">
    <location>
        <begin position="20"/>
        <end position="305"/>
    </location>
</feature>
<dbReference type="Pfam" id="PF00850">
    <property type="entry name" value="Hist_deacetyl"/>
    <property type="match status" value="1"/>
</dbReference>
<dbReference type="OrthoDB" id="9808367at2"/>
<dbReference type="PANTHER" id="PTHR10625:SF10">
    <property type="entry name" value="HISTONE DEACETYLASE HDAC1"/>
    <property type="match status" value="1"/>
</dbReference>
<reference evidence="3 4" key="1">
    <citation type="submission" date="2016-10" db="EMBL/GenBank/DDBJ databases">
        <authorList>
            <person name="de Groot N.N."/>
        </authorList>
    </citation>
    <scope>NUCLEOTIDE SEQUENCE [LARGE SCALE GENOMIC DNA]</scope>
    <source>
        <strain evidence="3 4">CGMCC 1.8894</strain>
    </source>
</reference>
<comment type="similarity">
    <text evidence="1">Belongs to the histone deacetylase family.</text>
</comment>
<evidence type="ECO:0000313" key="3">
    <source>
        <dbReference type="EMBL" id="SDX34657.1"/>
    </source>
</evidence>
<sequence>MSTALISHPDCDTHVTPPGHPEQVARLIHLRQALSVSEFQALRRVEAPLGDEADILRCHPPEYLERIRMAIPPAGIYPLDADTHVSPGSLNAALRGVGAACHAVDMVLEGTVQNAFAATRPPGHHAERATPMGFCLFGNVAIAAKHALEVHGLSRVAVVDFDVHHGNGTQDLLWDEPRALFVSSHQTPLWPGTGAETERGAHDNVLNVPLAAGSDGTAMRAAYQQQVLPRLADFAPELILVSAGFDAHRADPLAQLNWSGDDFIWITRALCDIARTHAGGRVVSVLEGGYDLDALAAAAAGHVAVLMDEGA</sequence>
<dbReference type="PANTHER" id="PTHR10625">
    <property type="entry name" value="HISTONE DEACETYLASE HDAC1-RELATED"/>
    <property type="match status" value="1"/>
</dbReference>
<dbReference type="InterPro" id="IPR023801">
    <property type="entry name" value="His_deacetylse_dom"/>
</dbReference>
<evidence type="ECO:0000313" key="4">
    <source>
        <dbReference type="Proteomes" id="UP000198539"/>
    </source>
</evidence>
<accession>A0A1H3AY96</accession>
<dbReference type="GO" id="GO:0040029">
    <property type="term" value="P:epigenetic regulation of gene expression"/>
    <property type="evidence" value="ECO:0007669"/>
    <property type="project" value="TreeGrafter"/>
</dbReference>
<dbReference type="InterPro" id="IPR037138">
    <property type="entry name" value="His_deacetylse_dom_sf"/>
</dbReference>
<name>A0A1H3AY96_9RHOB</name>
<gene>
    <name evidence="3" type="ORF">SAMN04488238_107181</name>
</gene>
<proteinExistence type="inferred from homology"/>
<protein>
    <submittedName>
        <fullName evidence="3">Acetoin utilization deacetylase AcuC</fullName>
    </submittedName>
</protein>
<dbReference type="GO" id="GO:0004407">
    <property type="term" value="F:histone deacetylase activity"/>
    <property type="evidence" value="ECO:0007669"/>
    <property type="project" value="TreeGrafter"/>
</dbReference>
<evidence type="ECO:0000259" key="2">
    <source>
        <dbReference type="Pfam" id="PF00850"/>
    </source>
</evidence>
<dbReference type="Gene3D" id="3.40.800.20">
    <property type="entry name" value="Histone deacetylase domain"/>
    <property type="match status" value="1"/>
</dbReference>
<evidence type="ECO:0000256" key="1">
    <source>
        <dbReference type="ARBA" id="ARBA00005947"/>
    </source>
</evidence>
<dbReference type="CDD" id="cd11599">
    <property type="entry name" value="HDAC_classII_2"/>
    <property type="match status" value="1"/>
</dbReference>
<dbReference type="EMBL" id="FNOM01000007">
    <property type="protein sequence ID" value="SDX34657.1"/>
    <property type="molecule type" value="Genomic_DNA"/>
</dbReference>